<dbReference type="OrthoDB" id="5469233at2"/>
<keyword evidence="2 5" id="KW-0812">Transmembrane</keyword>
<feature type="transmembrane region" description="Helical" evidence="5">
    <location>
        <begin position="78"/>
        <end position="96"/>
    </location>
</feature>
<dbReference type="Proteomes" id="UP000014216">
    <property type="component" value="Unassembled WGS sequence"/>
</dbReference>
<organism evidence="7 8">
    <name type="scientific">Desulfotignum phosphitoxidans DSM 13687</name>
    <dbReference type="NCBI Taxonomy" id="1286635"/>
    <lineage>
        <taxon>Bacteria</taxon>
        <taxon>Pseudomonadati</taxon>
        <taxon>Thermodesulfobacteriota</taxon>
        <taxon>Desulfobacteria</taxon>
        <taxon>Desulfobacterales</taxon>
        <taxon>Desulfobacteraceae</taxon>
        <taxon>Desulfotignum</taxon>
    </lineage>
</organism>
<keyword evidence="4 5" id="KW-0472">Membrane</keyword>
<evidence type="ECO:0000259" key="6">
    <source>
        <dbReference type="Pfam" id="PF04932"/>
    </source>
</evidence>
<feature type="transmembrane region" description="Helical" evidence="5">
    <location>
        <begin position="136"/>
        <end position="154"/>
    </location>
</feature>
<keyword evidence="3 5" id="KW-1133">Transmembrane helix</keyword>
<evidence type="ECO:0000313" key="8">
    <source>
        <dbReference type="Proteomes" id="UP000014216"/>
    </source>
</evidence>
<dbReference type="Pfam" id="PF04932">
    <property type="entry name" value="Wzy_C"/>
    <property type="match status" value="1"/>
</dbReference>
<dbReference type="EMBL" id="APJX01000005">
    <property type="protein sequence ID" value="EMS79283.1"/>
    <property type="molecule type" value="Genomic_DNA"/>
</dbReference>
<feature type="transmembrane region" description="Helical" evidence="5">
    <location>
        <begin position="186"/>
        <end position="203"/>
    </location>
</feature>
<dbReference type="PANTHER" id="PTHR37422">
    <property type="entry name" value="TEICHURONIC ACID BIOSYNTHESIS PROTEIN TUAE"/>
    <property type="match status" value="1"/>
</dbReference>
<sequence>MGKLILFAAILGTGLQTLRNPFIGAMAYYCLAIWGPQYIWWWNFEGLRVSFIVAVTTIAALCIAVFRQGLDFDLLFTRINFCVFILWISYVISYFFAPYGGLLGEVPYLTFIHFSKIIFFYFAAVLLVADIQKQKYFSYIIIVAMIHLTWWANYQYLSQNWQAFNMGRLMGPTVPVGGSIYSDENAFAMFFVTAVPFLFYWGLHLANRIPRYAIWAVIPLGWHAIFLTGSRGGLVGLAASLFAGVIFSKNRYLLIFILIPMFLLAFYFQGGDLLKIRTETIVDYEGETSAETRLEAWHAALDMLYAHPATGVGIACFVRAMADFSDKQPRATHSVPLQFAAEVGILGLAAYCLIVWFVLWQGFKNNRLLSIHGSQFDDNELATLHYLNESSVVSFFGLSVCSLFLSLNYYEVFYFLLIINGYINYYIQKKLLVNYR</sequence>
<evidence type="ECO:0000256" key="3">
    <source>
        <dbReference type="ARBA" id="ARBA00022989"/>
    </source>
</evidence>
<gene>
    <name evidence="7" type="ORF">Dpo_5c02080</name>
</gene>
<accession>S0FW49</accession>
<dbReference type="InterPro" id="IPR007016">
    <property type="entry name" value="O-antigen_ligase-rel_domated"/>
</dbReference>
<dbReference type="PANTHER" id="PTHR37422:SF13">
    <property type="entry name" value="LIPOPOLYSACCHARIDE BIOSYNTHESIS PROTEIN PA4999-RELATED"/>
    <property type="match status" value="1"/>
</dbReference>
<feature type="transmembrane region" description="Helical" evidence="5">
    <location>
        <begin position="224"/>
        <end position="246"/>
    </location>
</feature>
<dbReference type="AlphaFoldDB" id="S0FW49"/>
<feature type="transmembrane region" description="Helical" evidence="5">
    <location>
        <begin position="252"/>
        <end position="268"/>
    </location>
</feature>
<dbReference type="GO" id="GO:0016020">
    <property type="term" value="C:membrane"/>
    <property type="evidence" value="ECO:0007669"/>
    <property type="project" value="UniProtKB-SubCell"/>
</dbReference>
<reference evidence="7 8" key="1">
    <citation type="journal article" date="2013" name="Genome Announc.">
        <title>Draft Genome Sequence of Desulfotignum phosphitoxidans DSM 13687 Strain FiPS-3.</title>
        <authorList>
            <person name="Poehlein A."/>
            <person name="Daniel R."/>
            <person name="Simeonova D.D."/>
        </authorList>
    </citation>
    <scope>NUCLEOTIDE SEQUENCE [LARGE SCALE GENOMIC DNA]</scope>
    <source>
        <strain evidence="7 8">DSM 13687</strain>
    </source>
</reference>
<dbReference type="RefSeq" id="WP_006966375.1">
    <property type="nucleotide sequence ID" value="NZ_APJX01000005.1"/>
</dbReference>
<evidence type="ECO:0000256" key="1">
    <source>
        <dbReference type="ARBA" id="ARBA00004141"/>
    </source>
</evidence>
<feature type="transmembrane region" description="Helical" evidence="5">
    <location>
        <begin position="48"/>
        <end position="66"/>
    </location>
</feature>
<name>S0FW49_9BACT</name>
<evidence type="ECO:0000256" key="5">
    <source>
        <dbReference type="SAM" id="Phobius"/>
    </source>
</evidence>
<protein>
    <submittedName>
        <fullName evidence="7">O-antigen polymerase, WaaL-like protein</fullName>
    </submittedName>
</protein>
<feature type="domain" description="O-antigen ligase-related" evidence="6">
    <location>
        <begin position="222"/>
        <end position="352"/>
    </location>
</feature>
<comment type="caution">
    <text evidence="7">The sequence shown here is derived from an EMBL/GenBank/DDBJ whole genome shotgun (WGS) entry which is preliminary data.</text>
</comment>
<evidence type="ECO:0000256" key="4">
    <source>
        <dbReference type="ARBA" id="ARBA00023136"/>
    </source>
</evidence>
<comment type="subcellular location">
    <subcellularLocation>
        <location evidence="1">Membrane</location>
        <topology evidence="1">Multi-pass membrane protein</topology>
    </subcellularLocation>
</comment>
<feature type="transmembrane region" description="Helical" evidence="5">
    <location>
        <begin position="339"/>
        <end position="359"/>
    </location>
</feature>
<proteinExistence type="predicted"/>
<keyword evidence="8" id="KW-1185">Reference proteome</keyword>
<evidence type="ECO:0000256" key="2">
    <source>
        <dbReference type="ARBA" id="ARBA00022692"/>
    </source>
</evidence>
<dbReference type="InterPro" id="IPR051533">
    <property type="entry name" value="WaaL-like"/>
</dbReference>
<evidence type="ECO:0000313" key="7">
    <source>
        <dbReference type="EMBL" id="EMS79283.1"/>
    </source>
</evidence>
<feature type="transmembrane region" description="Helical" evidence="5">
    <location>
        <begin position="108"/>
        <end position="129"/>
    </location>
</feature>